<dbReference type="InterPro" id="IPR001753">
    <property type="entry name" value="Enoyl-CoA_hydra/iso"/>
</dbReference>
<dbReference type="RefSeq" id="WP_099306633.1">
    <property type="nucleotide sequence ID" value="NZ_PDVP01000006.1"/>
</dbReference>
<name>A0A2G1QMW8_9HYPH</name>
<dbReference type="PANTHER" id="PTHR43802">
    <property type="entry name" value="ENOYL-COA HYDRATASE"/>
    <property type="match status" value="1"/>
</dbReference>
<gene>
    <name evidence="2" type="ORF">CSC94_12245</name>
</gene>
<dbReference type="EMBL" id="PDVP01000006">
    <property type="protein sequence ID" value="PHP66866.1"/>
    <property type="molecule type" value="Genomic_DNA"/>
</dbReference>
<comment type="similarity">
    <text evidence="1">Belongs to the enoyl-CoA hydratase/isomerase family.</text>
</comment>
<dbReference type="Gene3D" id="3.90.226.10">
    <property type="entry name" value="2-enoyl-CoA Hydratase, Chain A, domain 1"/>
    <property type="match status" value="1"/>
</dbReference>
<organism evidence="2 3">
    <name type="scientific">Zhengella mangrovi</name>
    <dbReference type="NCBI Taxonomy" id="1982044"/>
    <lineage>
        <taxon>Bacteria</taxon>
        <taxon>Pseudomonadati</taxon>
        <taxon>Pseudomonadota</taxon>
        <taxon>Alphaproteobacteria</taxon>
        <taxon>Hyphomicrobiales</taxon>
        <taxon>Notoacmeibacteraceae</taxon>
        <taxon>Zhengella</taxon>
    </lineage>
</organism>
<dbReference type="CDD" id="cd06558">
    <property type="entry name" value="crotonase-like"/>
    <property type="match status" value="1"/>
</dbReference>
<dbReference type="AlphaFoldDB" id="A0A2G1QMW8"/>
<reference evidence="2 3" key="1">
    <citation type="submission" date="2017-10" db="EMBL/GenBank/DDBJ databases">
        <title>Sedimentibacterium mangrovi gen. nov., sp. nov., a novel member of family Phyllobacteriacea isolated from mangrove sediment.</title>
        <authorList>
            <person name="Liao H."/>
            <person name="Tian Y."/>
        </authorList>
    </citation>
    <scope>NUCLEOTIDE SEQUENCE [LARGE SCALE GENOMIC DNA]</scope>
    <source>
        <strain evidence="2 3">X9-2-2</strain>
    </source>
</reference>
<dbReference type="Pfam" id="PF00378">
    <property type="entry name" value="ECH_1"/>
    <property type="match status" value="1"/>
</dbReference>
<keyword evidence="3" id="KW-1185">Reference proteome</keyword>
<comment type="caution">
    <text evidence="2">The sequence shown here is derived from an EMBL/GenBank/DDBJ whole genome shotgun (WGS) entry which is preliminary data.</text>
</comment>
<dbReference type="NCBIfam" id="NF006128">
    <property type="entry name" value="PRK08272.1"/>
    <property type="match status" value="1"/>
</dbReference>
<dbReference type="PANTHER" id="PTHR43802:SF1">
    <property type="entry name" value="IP11341P-RELATED"/>
    <property type="match status" value="1"/>
</dbReference>
<evidence type="ECO:0000313" key="3">
    <source>
        <dbReference type="Proteomes" id="UP000221168"/>
    </source>
</evidence>
<dbReference type="EC" id="4.2.1.17" evidence="2"/>
<evidence type="ECO:0000313" key="2">
    <source>
        <dbReference type="EMBL" id="PHP66866.1"/>
    </source>
</evidence>
<dbReference type="SUPFAM" id="SSF52096">
    <property type="entry name" value="ClpP/crotonase"/>
    <property type="match status" value="1"/>
</dbReference>
<dbReference type="GO" id="GO:0004300">
    <property type="term" value="F:enoyl-CoA hydratase activity"/>
    <property type="evidence" value="ECO:0007669"/>
    <property type="project" value="UniProtKB-EC"/>
</dbReference>
<dbReference type="Proteomes" id="UP000221168">
    <property type="component" value="Unassembled WGS sequence"/>
</dbReference>
<accession>A0A2G1QMW8</accession>
<dbReference type="InterPro" id="IPR029045">
    <property type="entry name" value="ClpP/crotonase-like_dom_sf"/>
</dbReference>
<dbReference type="OrthoDB" id="9795613at2"/>
<evidence type="ECO:0000256" key="1">
    <source>
        <dbReference type="ARBA" id="ARBA00005254"/>
    </source>
</evidence>
<sequence length="290" mass="32260">MAKVVYEKDGRIGRITLNRPEVLNAIDDELPRELAACVEEANGDPQVHVIVLSGAGRAFCAGYDLTYYAEAAAGDGNAVTQEMPWDPMKDYAFMMRNTELFMSLWRSYKPVICKVHGFAVAGGSDIALCSDMIVMAEDAEIGYMPVRVWGCPTTAMWVYRLGPERAKHMLFTGDRISGREAERMGLVLKAVPAEALDAEVDRLAERMATVPVNQLMMQKLVVNQAIEAMGLKQTQMLATVFDGITRHSPEGLNFKHRAEQTGWKQAVRERDLGTFDWTENRPINPRGGSE</sequence>
<proteinExistence type="inferred from homology"/>
<keyword evidence="2" id="KW-0456">Lyase</keyword>
<protein>
    <submittedName>
        <fullName evidence="2">Enoyl-CoA hydratase</fullName>
        <ecNumber evidence="2">4.2.1.17</ecNumber>
    </submittedName>
</protein>